<protein>
    <submittedName>
        <fullName evidence="2">Uncharacterized protein</fullName>
    </submittedName>
</protein>
<keyword evidence="3" id="KW-1185">Reference proteome</keyword>
<dbReference type="AlphaFoldDB" id="A0A9P4SK22"/>
<dbReference type="Proteomes" id="UP000799429">
    <property type="component" value="Unassembled WGS sequence"/>
</dbReference>
<sequence length="215" mass="23733">MAPTPSEADIVFNRANIVLARSQKIITSWLPPPTEEELANAKSQEELDREDKEMFAAVPELLGAGAPIPKDDATQKRTQLSSNDKLRQQLLGKRAARSSQISKQHGRSNTLRNHANLPGKNSSRQVQYEKDEDEEGGRTSAIKSKARKKVKGSTSVIKPPENSSLGTPAVKNLEIDNDSSSDSAMRSTVTKLKTSKISFLDEILAEKSKKRKRKK</sequence>
<name>A0A9P4SK22_9PEZI</name>
<evidence type="ECO:0000256" key="1">
    <source>
        <dbReference type="SAM" id="MobiDB-lite"/>
    </source>
</evidence>
<dbReference type="OrthoDB" id="3438340at2759"/>
<accession>A0A9P4SK22</accession>
<comment type="caution">
    <text evidence="2">The sequence shown here is derived from an EMBL/GenBank/DDBJ whole genome shotgun (WGS) entry which is preliminary data.</text>
</comment>
<feature type="region of interest" description="Disordered" evidence="1">
    <location>
        <begin position="62"/>
        <end position="187"/>
    </location>
</feature>
<dbReference type="Pfam" id="PF11595">
    <property type="entry name" value="DUF3245"/>
    <property type="match status" value="1"/>
</dbReference>
<gene>
    <name evidence="2" type="ORF">M501DRAFT_1013047</name>
</gene>
<reference evidence="2" key="1">
    <citation type="journal article" date="2020" name="Stud. Mycol.">
        <title>101 Dothideomycetes genomes: a test case for predicting lifestyles and emergence of pathogens.</title>
        <authorList>
            <person name="Haridas S."/>
            <person name="Albert R."/>
            <person name="Binder M."/>
            <person name="Bloem J."/>
            <person name="Labutti K."/>
            <person name="Salamov A."/>
            <person name="Andreopoulos B."/>
            <person name="Baker S."/>
            <person name="Barry K."/>
            <person name="Bills G."/>
            <person name="Bluhm B."/>
            <person name="Cannon C."/>
            <person name="Castanera R."/>
            <person name="Culley D."/>
            <person name="Daum C."/>
            <person name="Ezra D."/>
            <person name="Gonzalez J."/>
            <person name="Henrissat B."/>
            <person name="Kuo A."/>
            <person name="Liang C."/>
            <person name="Lipzen A."/>
            <person name="Lutzoni F."/>
            <person name="Magnuson J."/>
            <person name="Mondo S."/>
            <person name="Nolan M."/>
            <person name="Ohm R."/>
            <person name="Pangilinan J."/>
            <person name="Park H.-J."/>
            <person name="Ramirez L."/>
            <person name="Alfaro M."/>
            <person name="Sun H."/>
            <person name="Tritt A."/>
            <person name="Yoshinaga Y."/>
            <person name="Zwiers L.-H."/>
            <person name="Turgeon B."/>
            <person name="Goodwin S."/>
            <person name="Spatafora J."/>
            <person name="Crous P."/>
            <person name="Grigoriev I."/>
        </authorList>
    </citation>
    <scope>NUCLEOTIDE SEQUENCE</scope>
    <source>
        <strain evidence="2">CBS 101060</strain>
    </source>
</reference>
<feature type="compositionally biased region" description="Polar residues" evidence="1">
    <location>
        <begin position="97"/>
        <end position="126"/>
    </location>
</feature>
<evidence type="ECO:0000313" key="3">
    <source>
        <dbReference type="Proteomes" id="UP000799429"/>
    </source>
</evidence>
<dbReference type="EMBL" id="MU006089">
    <property type="protein sequence ID" value="KAF2843709.1"/>
    <property type="molecule type" value="Genomic_DNA"/>
</dbReference>
<evidence type="ECO:0000313" key="2">
    <source>
        <dbReference type="EMBL" id="KAF2843709.1"/>
    </source>
</evidence>
<feature type="compositionally biased region" description="Polar residues" evidence="1">
    <location>
        <begin position="152"/>
        <end position="166"/>
    </location>
</feature>
<feature type="compositionally biased region" description="Polar residues" evidence="1">
    <location>
        <begin position="178"/>
        <end position="187"/>
    </location>
</feature>
<dbReference type="InterPro" id="IPR021641">
    <property type="entry name" value="DUF3245"/>
</dbReference>
<proteinExistence type="predicted"/>
<organism evidence="2 3">
    <name type="scientific">Patellaria atrata CBS 101060</name>
    <dbReference type="NCBI Taxonomy" id="1346257"/>
    <lineage>
        <taxon>Eukaryota</taxon>
        <taxon>Fungi</taxon>
        <taxon>Dikarya</taxon>
        <taxon>Ascomycota</taxon>
        <taxon>Pezizomycotina</taxon>
        <taxon>Dothideomycetes</taxon>
        <taxon>Dothideomycetes incertae sedis</taxon>
        <taxon>Patellariales</taxon>
        <taxon>Patellariaceae</taxon>
        <taxon>Patellaria</taxon>
    </lineage>
</organism>